<proteinExistence type="predicted"/>
<reference evidence="3" key="2">
    <citation type="journal article" date="2009" name="Genome Res.">
        <title>Comparative genomic analyses of the human fungal pathogens Coccidioides and their relatives.</title>
        <authorList>
            <person name="Sharpton T.J."/>
            <person name="Stajich J.E."/>
            <person name="Rounsley S.D."/>
            <person name="Gardner M.J."/>
            <person name="Wortman J.R."/>
            <person name="Jordar V.S."/>
            <person name="Maiti R."/>
            <person name="Kodira C.D."/>
            <person name="Neafsey D.E."/>
            <person name="Zeng Q."/>
            <person name="Hung C.-Y."/>
            <person name="McMahan C."/>
            <person name="Muszewska A."/>
            <person name="Grynberg M."/>
            <person name="Mandel M.A."/>
            <person name="Kellner E.M."/>
            <person name="Barker B.M."/>
            <person name="Galgiani J.N."/>
            <person name="Orbach M.J."/>
            <person name="Kirkland T.N."/>
            <person name="Cole G.T."/>
            <person name="Henn M.R."/>
            <person name="Birren B.W."/>
            <person name="Taylor J.W."/>
        </authorList>
    </citation>
    <scope>NUCLEOTIDE SEQUENCE [LARGE SCALE GENOMIC DNA]</scope>
    <source>
        <strain evidence="3">RMSCC 3488</strain>
    </source>
</reference>
<reference evidence="3" key="3">
    <citation type="journal article" date="2010" name="Genome Res.">
        <title>Population genomic sequencing of Coccidioides fungi reveals recent hybridization and transposon control.</title>
        <authorList>
            <person name="Neafsey D.E."/>
            <person name="Barker B.M."/>
            <person name="Sharpton T.J."/>
            <person name="Stajich J.E."/>
            <person name="Park D.J."/>
            <person name="Whiston E."/>
            <person name="Hung C.-Y."/>
            <person name="McMahan C."/>
            <person name="White J."/>
            <person name="Sykes S."/>
            <person name="Heiman D."/>
            <person name="Young S."/>
            <person name="Zeng Q."/>
            <person name="Abouelleil A."/>
            <person name="Aftuck L."/>
            <person name="Bessette D."/>
            <person name="Brown A."/>
            <person name="FitzGerald M."/>
            <person name="Lui A."/>
            <person name="Macdonald J.P."/>
            <person name="Priest M."/>
            <person name="Orbach M.J."/>
            <person name="Galgiani J.N."/>
            <person name="Kirkland T.N."/>
            <person name="Cole G.T."/>
            <person name="Birren B.W."/>
            <person name="Henn M.R."/>
            <person name="Taylor J.W."/>
            <person name="Rounsley S.D."/>
        </authorList>
    </citation>
    <scope>NUCLEOTIDE SEQUENCE [LARGE SCALE GENOMIC DNA]</scope>
    <source>
        <strain evidence="3">RMSCC 3488</strain>
    </source>
</reference>
<dbReference type="AlphaFoldDB" id="A0A0J6FIN6"/>
<evidence type="ECO:0000256" key="1">
    <source>
        <dbReference type="SAM" id="MobiDB-lite"/>
    </source>
</evidence>
<dbReference type="Proteomes" id="UP000054567">
    <property type="component" value="Unassembled WGS sequence"/>
</dbReference>
<sequence length="123" mass="13134">MINLAQIIFSTKVDRIISRSHETLSTGQFVEASPRLDGGSFALGPEVHRHNAPGAKVLPAQVRAHNTGGFLLPNQEGQQVSVSEPECRGAKSSDAGWAAHWASEGNRSPAADRRISTFGQTSD</sequence>
<dbReference type="VEuPathDB" id="FungiDB:CPAG_05580"/>
<organism evidence="2 3">
    <name type="scientific">Coccidioides posadasii RMSCC 3488</name>
    <dbReference type="NCBI Taxonomy" id="454284"/>
    <lineage>
        <taxon>Eukaryota</taxon>
        <taxon>Fungi</taxon>
        <taxon>Dikarya</taxon>
        <taxon>Ascomycota</taxon>
        <taxon>Pezizomycotina</taxon>
        <taxon>Eurotiomycetes</taxon>
        <taxon>Eurotiomycetidae</taxon>
        <taxon>Onygenales</taxon>
        <taxon>Onygenaceae</taxon>
        <taxon>Coccidioides</taxon>
    </lineage>
</organism>
<accession>A0A0J6FIN6</accession>
<gene>
    <name evidence="2" type="ORF">CPAG_05580</name>
</gene>
<protein>
    <submittedName>
        <fullName evidence="2">Uncharacterized protein</fullName>
    </submittedName>
</protein>
<name>A0A0J6FIN6_COCPO</name>
<feature type="region of interest" description="Disordered" evidence="1">
    <location>
        <begin position="68"/>
        <end position="123"/>
    </location>
</feature>
<evidence type="ECO:0000313" key="3">
    <source>
        <dbReference type="Proteomes" id="UP000054567"/>
    </source>
</evidence>
<dbReference type="EMBL" id="DS268111">
    <property type="protein sequence ID" value="KMM69260.1"/>
    <property type="molecule type" value="Genomic_DNA"/>
</dbReference>
<reference evidence="2 3" key="1">
    <citation type="submission" date="2007-06" db="EMBL/GenBank/DDBJ databases">
        <title>The Genome Sequence of Coccidioides posadasii RMSCC_3488.</title>
        <authorList>
            <consortium name="Coccidioides Genome Resources Consortium"/>
            <consortium name="The Broad Institute Genome Sequencing Platform"/>
            <person name="Henn M.R."/>
            <person name="Sykes S."/>
            <person name="Young S."/>
            <person name="Jaffe D."/>
            <person name="Berlin A."/>
            <person name="Alvarez P."/>
            <person name="Butler J."/>
            <person name="Gnerre S."/>
            <person name="Grabherr M."/>
            <person name="Mauceli E."/>
            <person name="Brockman W."/>
            <person name="Kodira C."/>
            <person name="Alvarado L."/>
            <person name="Zeng Q."/>
            <person name="Crawford M."/>
            <person name="Antoine C."/>
            <person name="Devon K."/>
            <person name="Galgiani J."/>
            <person name="Orsborn K."/>
            <person name="Lewis M.L."/>
            <person name="Nusbaum C."/>
            <person name="Galagan J."/>
            <person name="Birren B."/>
        </authorList>
    </citation>
    <scope>NUCLEOTIDE SEQUENCE [LARGE SCALE GENOMIC DNA]</scope>
    <source>
        <strain evidence="2 3">RMSCC 3488</strain>
    </source>
</reference>
<evidence type="ECO:0000313" key="2">
    <source>
        <dbReference type="EMBL" id="KMM69260.1"/>
    </source>
</evidence>